<feature type="transmembrane region" description="Helical" evidence="5">
    <location>
        <begin position="94"/>
        <end position="114"/>
    </location>
</feature>
<feature type="transmembrane region" description="Helical" evidence="5">
    <location>
        <begin position="25"/>
        <end position="45"/>
    </location>
</feature>
<protein>
    <submittedName>
        <fullName evidence="7">SulP family inorganic anion transporter</fullName>
    </submittedName>
</protein>
<feature type="transmembrane region" description="Helical" evidence="5">
    <location>
        <begin position="359"/>
        <end position="390"/>
    </location>
</feature>
<keyword evidence="4 5" id="KW-0472">Membrane</keyword>
<comment type="caution">
    <text evidence="7">The sequence shown here is derived from an EMBL/GenBank/DDBJ whole genome shotgun (WGS) entry which is preliminary data.</text>
</comment>
<evidence type="ECO:0000313" key="7">
    <source>
        <dbReference type="EMBL" id="MDT9686223.1"/>
    </source>
</evidence>
<evidence type="ECO:0000256" key="4">
    <source>
        <dbReference type="ARBA" id="ARBA00023136"/>
    </source>
</evidence>
<feature type="transmembrane region" description="Helical" evidence="5">
    <location>
        <begin position="301"/>
        <end position="321"/>
    </location>
</feature>
<dbReference type="Pfam" id="PF00916">
    <property type="entry name" value="Sulfate_transp"/>
    <property type="match status" value="2"/>
</dbReference>
<keyword evidence="2 5" id="KW-0812">Transmembrane</keyword>
<feature type="domain" description="STAS" evidence="6">
    <location>
        <begin position="400"/>
        <end position="478"/>
    </location>
</feature>
<proteinExistence type="predicted"/>
<dbReference type="EMBL" id="JAWCTQ010000059">
    <property type="protein sequence ID" value="MDT9686223.1"/>
    <property type="molecule type" value="Genomic_DNA"/>
</dbReference>
<keyword evidence="3 5" id="KW-1133">Transmembrane helix</keyword>
<dbReference type="InterPro" id="IPR002645">
    <property type="entry name" value="STAS_dom"/>
</dbReference>
<organism evidence="7 8">
    <name type="scientific">Streptomyces tamarix</name>
    <dbReference type="NCBI Taxonomy" id="3078565"/>
    <lineage>
        <taxon>Bacteria</taxon>
        <taxon>Bacillati</taxon>
        <taxon>Actinomycetota</taxon>
        <taxon>Actinomycetes</taxon>
        <taxon>Kitasatosporales</taxon>
        <taxon>Streptomycetaceae</taxon>
        <taxon>Streptomyces</taxon>
    </lineage>
</organism>
<dbReference type="InterPro" id="IPR036513">
    <property type="entry name" value="STAS_dom_sf"/>
</dbReference>
<dbReference type="Gene3D" id="3.30.750.24">
    <property type="entry name" value="STAS domain"/>
    <property type="match status" value="1"/>
</dbReference>
<evidence type="ECO:0000256" key="3">
    <source>
        <dbReference type="ARBA" id="ARBA00022989"/>
    </source>
</evidence>
<feature type="transmembrane region" description="Helical" evidence="5">
    <location>
        <begin position="51"/>
        <end position="67"/>
    </location>
</feature>
<accession>A0ABU3QTZ8</accession>
<dbReference type="PANTHER" id="PTHR43310:SF1">
    <property type="entry name" value="SULFATE TRANSPORTER YBAR-RELATED"/>
    <property type="match status" value="1"/>
</dbReference>
<feature type="transmembrane region" description="Helical" evidence="5">
    <location>
        <begin position="219"/>
        <end position="239"/>
    </location>
</feature>
<feature type="transmembrane region" description="Helical" evidence="5">
    <location>
        <begin position="126"/>
        <end position="144"/>
    </location>
</feature>
<evidence type="ECO:0000256" key="1">
    <source>
        <dbReference type="ARBA" id="ARBA00004141"/>
    </source>
</evidence>
<feature type="transmembrane region" description="Helical" evidence="5">
    <location>
        <begin position="150"/>
        <end position="168"/>
    </location>
</feature>
<evidence type="ECO:0000256" key="5">
    <source>
        <dbReference type="SAM" id="Phobius"/>
    </source>
</evidence>
<name>A0ABU3QTZ8_9ACTN</name>
<reference evidence="7 8" key="1">
    <citation type="submission" date="2023-09" db="EMBL/GenBank/DDBJ databases">
        <title>Streptomyces sp. nov.: A antagonism against Alternaria gaisen Producing Streptochlin, Isolated from Tamarix root soil.</title>
        <authorList>
            <person name="Chen Y."/>
        </authorList>
    </citation>
    <scope>NUCLEOTIDE SEQUENCE [LARGE SCALE GENOMIC DNA]</scope>
    <source>
        <strain evidence="7 8">TRM76323</strain>
    </source>
</reference>
<feature type="transmembrane region" description="Helical" evidence="5">
    <location>
        <begin position="327"/>
        <end position="347"/>
    </location>
</feature>
<keyword evidence="8" id="KW-1185">Reference proteome</keyword>
<dbReference type="InterPro" id="IPR011547">
    <property type="entry name" value="SLC26A/SulP_dom"/>
</dbReference>
<dbReference type="PROSITE" id="PS50801">
    <property type="entry name" value="STAS"/>
    <property type="match status" value="1"/>
</dbReference>
<evidence type="ECO:0000313" key="8">
    <source>
        <dbReference type="Proteomes" id="UP001250181"/>
    </source>
</evidence>
<dbReference type="SUPFAM" id="SSF52091">
    <property type="entry name" value="SpoIIaa-like"/>
    <property type="match status" value="1"/>
</dbReference>
<dbReference type="CDD" id="cd07042">
    <property type="entry name" value="STAS_SulP_like_sulfate_transporter"/>
    <property type="match status" value="1"/>
</dbReference>
<dbReference type="Pfam" id="PF01740">
    <property type="entry name" value="STAS"/>
    <property type="match status" value="1"/>
</dbReference>
<dbReference type="InterPro" id="IPR052706">
    <property type="entry name" value="Membrane-Transporter-like"/>
</dbReference>
<sequence>MTPAARLRGLRPDWLDDPKVWRTEVLAGLVVALALIPEAISFSIIAGVDPAIGLFASFTMAVTISVVGGRRAMISAATGAVALVIAPVNREHGLGHLIATVILAGVFQVVLGAVGVAKLMRFVPRSVMTGFVNALAILIFMAQVPEMRDVPWPVYPLTIGGLALMVLFPKVTKVIPAPLASIVALTAITVAAGIAVPTVGDKGELPSSLPVPGLPDVPFTLDTLATVAPYALAMALVGLMESLMTAKLVDDITDTHSSKTRESIGQGIANIVTGFFGGMGGCAMIGQTMINVKVSGARTRVSTFLAGVFLMVLCVVFGPVVSDIPMAALVAVMVMVAFGTFDWHSVAPKTLKRMPAGEIAVMAVTVVVVVTTDNLAIGVVTGTLTAMAVFARRVAHLAHVTAVTDPDNTTVVYSVTGELFFASSNDLVGRFDYAGDPKRVVIDLSAAHIWDASSVAALDAIEAKYAQRGKTVEITGLNAPSAHLHGRLSGELAAGH</sequence>
<dbReference type="PANTHER" id="PTHR43310">
    <property type="entry name" value="SULFATE TRANSPORTER YBAR-RELATED"/>
    <property type="match status" value="1"/>
</dbReference>
<comment type="subcellular location">
    <subcellularLocation>
        <location evidence="1">Membrane</location>
        <topology evidence="1">Multi-pass membrane protein</topology>
    </subcellularLocation>
</comment>
<gene>
    <name evidence="7" type="ORF">RND61_29765</name>
</gene>
<evidence type="ECO:0000256" key="2">
    <source>
        <dbReference type="ARBA" id="ARBA00022692"/>
    </source>
</evidence>
<evidence type="ECO:0000259" key="6">
    <source>
        <dbReference type="PROSITE" id="PS50801"/>
    </source>
</evidence>
<feature type="transmembrane region" description="Helical" evidence="5">
    <location>
        <begin position="180"/>
        <end position="199"/>
    </location>
</feature>
<dbReference type="Proteomes" id="UP001250181">
    <property type="component" value="Unassembled WGS sequence"/>
</dbReference>
<dbReference type="RefSeq" id="WP_315881259.1">
    <property type="nucleotide sequence ID" value="NZ_JAWCTQ010000059.1"/>
</dbReference>